<evidence type="ECO:0000256" key="3">
    <source>
        <dbReference type="ARBA" id="ARBA00022989"/>
    </source>
</evidence>
<evidence type="ECO:0000256" key="2">
    <source>
        <dbReference type="ARBA" id="ARBA00022692"/>
    </source>
</evidence>
<accession>A0A9D2JG10</accession>
<reference evidence="6" key="1">
    <citation type="journal article" date="2021" name="PeerJ">
        <title>Extensive microbial diversity within the chicken gut microbiome revealed by metagenomics and culture.</title>
        <authorList>
            <person name="Gilroy R."/>
            <person name="Ravi A."/>
            <person name="Getino M."/>
            <person name="Pursley I."/>
            <person name="Horton D.L."/>
            <person name="Alikhan N.F."/>
            <person name="Baker D."/>
            <person name="Gharbi K."/>
            <person name="Hall N."/>
            <person name="Watson M."/>
            <person name="Adriaenssens E.M."/>
            <person name="Foster-Nyarko E."/>
            <person name="Jarju S."/>
            <person name="Secka A."/>
            <person name="Antonio M."/>
            <person name="Oren A."/>
            <person name="Chaudhuri R.R."/>
            <person name="La Ragione R."/>
            <person name="Hildebrand F."/>
            <person name="Pallen M.J."/>
        </authorList>
    </citation>
    <scope>NUCLEOTIDE SEQUENCE</scope>
    <source>
        <strain evidence="6">3436</strain>
    </source>
</reference>
<keyword evidence="3 5" id="KW-1133">Transmembrane helix</keyword>
<evidence type="ECO:0000313" key="7">
    <source>
        <dbReference type="Proteomes" id="UP000824031"/>
    </source>
</evidence>
<gene>
    <name evidence="6" type="ORF">H9810_01180</name>
</gene>
<dbReference type="GO" id="GO:0016020">
    <property type="term" value="C:membrane"/>
    <property type="evidence" value="ECO:0007669"/>
    <property type="project" value="UniProtKB-SubCell"/>
</dbReference>
<protein>
    <submittedName>
        <fullName evidence="6">Phage holin family protein</fullName>
    </submittedName>
</protein>
<organism evidence="6 7">
    <name type="scientific">Candidatus Gemmiger excrementavium</name>
    <dbReference type="NCBI Taxonomy" id="2838608"/>
    <lineage>
        <taxon>Bacteria</taxon>
        <taxon>Bacillati</taxon>
        <taxon>Bacillota</taxon>
        <taxon>Clostridia</taxon>
        <taxon>Eubacteriales</taxon>
        <taxon>Gemmiger</taxon>
    </lineage>
</organism>
<dbReference type="Proteomes" id="UP000824031">
    <property type="component" value="Unassembled WGS sequence"/>
</dbReference>
<dbReference type="NCBIfam" id="TIGR01593">
    <property type="entry name" value="holin_tox_secr"/>
    <property type="match status" value="1"/>
</dbReference>
<keyword evidence="2 5" id="KW-0812">Transmembrane</keyword>
<dbReference type="EMBL" id="DXBO01000019">
    <property type="protein sequence ID" value="HIZ47319.1"/>
    <property type="molecule type" value="Genomic_DNA"/>
</dbReference>
<dbReference type="Pfam" id="PF05105">
    <property type="entry name" value="Phage_holin_4_1"/>
    <property type="match status" value="1"/>
</dbReference>
<evidence type="ECO:0000256" key="5">
    <source>
        <dbReference type="SAM" id="Phobius"/>
    </source>
</evidence>
<dbReference type="InterPro" id="IPR006480">
    <property type="entry name" value="Phage_holin_4_1"/>
</dbReference>
<name>A0A9D2JG10_9FIRM</name>
<dbReference type="AlphaFoldDB" id="A0A9D2JG10"/>
<feature type="transmembrane region" description="Helical" evidence="5">
    <location>
        <begin position="12"/>
        <end position="45"/>
    </location>
</feature>
<feature type="transmembrane region" description="Helical" evidence="5">
    <location>
        <begin position="97"/>
        <end position="113"/>
    </location>
</feature>
<proteinExistence type="predicted"/>
<sequence>MEKENIFLWSKAVIVAAAAAFTAAFGWLGWLVFAWVCCMVLDWISGSAAAAAKGDWSSAQARAGIWHKAGMIVVVLVAALADRVLAMAVTHLPGLDLQYTTLVLPVILVWYIFTELGSIAENAADMGAPVPSWLIKLLAAGKLLAEQQITPPDDADGDGIQDSME</sequence>
<keyword evidence="4 5" id="KW-0472">Membrane</keyword>
<evidence type="ECO:0000256" key="1">
    <source>
        <dbReference type="ARBA" id="ARBA00004141"/>
    </source>
</evidence>
<feature type="transmembrane region" description="Helical" evidence="5">
    <location>
        <begin position="65"/>
        <end position="85"/>
    </location>
</feature>
<comment type="caution">
    <text evidence="6">The sequence shown here is derived from an EMBL/GenBank/DDBJ whole genome shotgun (WGS) entry which is preliminary data.</text>
</comment>
<evidence type="ECO:0000313" key="6">
    <source>
        <dbReference type="EMBL" id="HIZ47319.1"/>
    </source>
</evidence>
<reference evidence="6" key="2">
    <citation type="submission" date="2021-04" db="EMBL/GenBank/DDBJ databases">
        <authorList>
            <person name="Gilroy R."/>
        </authorList>
    </citation>
    <scope>NUCLEOTIDE SEQUENCE</scope>
    <source>
        <strain evidence="6">3436</strain>
    </source>
</reference>
<comment type="subcellular location">
    <subcellularLocation>
        <location evidence="1">Membrane</location>
        <topology evidence="1">Multi-pass membrane protein</topology>
    </subcellularLocation>
</comment>
<evidence type="ECO:0000256" key="4">
    <source>
        <dbReference type="ARBA" id="ARBA00023136"/>
    </source>
</evidence>